<evidence type="ECO:0008006" key="3">
    <source>
        <dbReference type="Google" id="ProtNLM"/>
    </source>
</evidence>
<sequence length="167" mass="17900">MVKNTIETSKGLSGMLRMFKATMTEKLGLQPTHRIAFVGCSGTCVPFIELFAYTIRETMPGMILIPDGIIDDARGIWYVSGLGMQIGGNVDPHGADFVVVLGGISMPSCSLGIEGTNKVIKEVLKPGGKVIGVCFMDMFAKAGWEGKVPFDLVINANIDTVTLDKVE</sequence>
<accession>Q0W3T8</accession>
<dbReference type="AlphaFoldDB" id="Q0W3T8"/>
<evidence type="ECO:0000313" key="2">
    <source>
        <dbReference type="Proteomes" id="UP000000663"/>
    </source>
</evidence>
<keyword evidence="2" id="KW-1185">Reference proteome</keyword>
<dbReference type="PATRIC" id="fig|351160.9.peg.1320"/>
<dbReference type="InterPro" id="IPR009183">
    <property type="entry name" value="UCP004962"/>
</dbReference>
<dbReference type="OrthoDB" id="64681at2157"/>
<evidence type="ECO:0000313" key="1">
    <source>
        <dbReference type="EMBL" id="CAJ36955.1"/>
    </source>
</evidence>
<dbReference type="Pfam" id="PF09897">
    <property type="entry name" value="DUF2124"/>
    <property type="match status" value="1"/>
</dbReference>
<reference evidence="1 2" key="1">
    <citation type="journal article" date="2006" name="Science">
        <title>Genome of rice cluster I archaea -- the key methane producers in the rice rhizosphere.</title>
        <authorList>
            <person name="Erkel C."/>
            <person name="Kube M."/>
            <person name="Reinhardt R."/>
            <person name="Liesack W."/>
        </authorList>
    </citation>
    <scope>NUCLEOTIDE SEQUENCE [LARGE SCALE GENOMIC DNA]</scope>
    <source>
        <strain evidence="2">DSM 22066 / NBRC 105507 / MRE50</strain>
    </source>
</reference>
<dbReference type="STRING" id="351160.RCIX1746"/>
<dbReference type="eggNOG" id="arCOG04847">
    <property type="taxonomic scope" value="Archaea"/>
</dbReference>
<dbReference type="GeneID" id="5143733"/>
<dbReference type="CDD" id="cd01653">
    <property type="entry name" value="GATase1"/>
    <property type="match status" value="1"/>
</dbReference>
<dbReference type="Gene3D" id="3.40.50.2300">
    <property type="match status" value="1"/>
</dbReference>
<dbReference type="KEGG" id="rci:RCIX1746"/>
<dbReference type="RefSeq" id="WP_012035611.1">
    <property type="nucleotide sequence ID" value="NC_009464.1"/>
</dbReference>
<proteinExistence type="predicted"/>
<organism evidence="1 2">
    <name type="scientific">Methanocella arvoryzae (strain DSM 22066 / NBRC 105507 / MRE50)</name>
    <dbReference type="NCBI Taxonomy" id="351160"/>
    <lineage>
        <taxon>Archaea</taxon>
        <taxon>Methanobacteriati</taxon>
        <taxon>Methanobacteriota</taxon>
        <taxon>Stenosarchaea group</taxon>
        <taxon>Methanomicrobia</taxon>
        <taxon>Methanocellales</taxon>
        <taxon>Methanocellaceae</taxon>
        <taxon>Methanocella</taxon>
    </lineage>
</organism>
<protein>
    <recommendedName>
        <fullName evidence="3">DUF2124 domain-containing protein</fullName>
    </recommendedName>
</protein>
<dbReference type="EMBL" id="AM114193">
    <property type="protein sequence ID" value="CAJ36955.1"/>
    <property type="molecule type" value="Genomic_DNA"/>
</dbReference>
<name>Q0W3T8_METAR</name>
<dbReference type="Proteomes" id="UP000000663">
    <property type="component" value="Chromosome"/>
</dbReference>
<gene>
    <name evidence="1" type="ORF">RCIX1746</name>
</gene>